<dbReference type="Proteomes" id="UP001060085">
    <property type="component" value="Linkage Group LG08"/>
</dbReference>
<keyword evidence="2" id="KW-1185">Reference proteome</keyword>
<gene>
    <name evidence="1" type="ORF">M9H77_34757</name>
</gene>
<sequence length="136" mass="15677">MCQAWFKCDSTTNKVIIDATKDVWEDFTENYAILIELFFLEGRRETLTSVSCAGVVKNSPYMNVSDGINLPQEVYVEDDSFVDVSGRTYMKEYQGVVTRAKTKQLKSHKDQIEQEKFPGLNFDVNFDVQDFMGIKF</sequence>
<dbReference type="EMBL" id="CM044708">
    <property type="protein sequence ID" value="KAI5648752.1"/>
    <property type="molecule type" value="Genomic_DNA"/>
</dbReference>
<organism evidence="1 2">
    <name type="scientific">Catharanthus roseus</name>
    <name type="common">Madagascar periwinkle</name>
    <name type="synonym">Vinca rosea</name>
    <dbReference type="NCBI Taxonomy" id="4058"/>
    <lineage>
        <taxon>Eukaryota</taxon>
        <taxon>Viridiplantae</taxon>
        <taxon>Streptophyta</taxon>
        <taxon>Embryophyta</taxon>
        <taxon>Tracheophyta</taxon>
        <taxon>Spermatophyta</taxon>
        <taxon>Magnoliopsida</taxon>
        <taxon>eudicotyledons</taxon>
        <taxon>Gunneridae</taxon>
        <taxon>Pentapetalae</taxon>
        <taxon>asterids</taxon>
        <taxon>lamiids</taxon>
        <taxon>Gentianales</taxon>
        <taxon>Apocynaceae</taxon>
        <taxon>Rauvolfioideae</taxon>
        <taxon>Vinceae</taxon>
        <taxon>Catharanthinae</taxon>
        <taxon>Catharanthus</taxon>
    </lineage>
</organism>
<proteinExistence type="predicted"/>
<evidence type="ECO:0000313" key="2">
    <source>
        <dbReference type="Proteomes" id="UP001060085"/>
    </source>
</evidence>
<reference evidence="2" key="1">
    <citation type="journal article" date="2023" name="Nat. Plants">
        <title>Single-cell RNA sequencing provides a high-resolution roadmap for understanding the multicellular compartmentation of specialized metabolism.</title>
        <authorList>
            <person name="Sun S."/>
            <person name="Shen X."/>
            <person name="Li Y."/>
            <person name="Li Y."/>
            <person name="Wang S."/>
            <person name="Li R."/>
            <person name="Zhang H."/>
            <person name="Shen G."/>
            <person name="Guo B."/>
            <person name="Wei J."/>
            <person name="Xu J."/>
            <person name="St-Pierre B."/>
            <person name="Chen S."/>
            <person name="Sun C."/>
        </authorList>
    </citation>
    <scope>NUCLEOTIDE SEQUENCE [LARGE SCALE GENOMIC DNA]</scope>
</reference>
<comment type="caution">
    <text evidence="1">The sequence shown here is derived from an EMBL/GenBank/DDBJ whole genome shotgun (WGS) entry which is preliminary data.</text>
</comment>
<protein>
    <submittedName>
        <fullName evidence="1">Uncharacterized protein</fullName>
    </submittedName>
</protein>
<accession>A0ACB9ZRA9</accession>
<evidence type="ECO:0000313" key="1">
    <source>
        <dbReference type="EMBL" id="KAI5648752.1"/>
    </source>
</evidence>
<name>A0ACB9ZRA9_CATRO</name>